<sequence length="334" mass="37744">MFESSQTTKSGRSTRSRAKIESSLIIKDVVPVTTVRASKPKVQSSVAEKKGKGKSVEKKKTPKVSDVISPSDTIPPNTINTWQELEVKFLDRYFPIHKYLDRRADITSFEQGDSETLYDAWERFKLCLKKCPKHGLDNHAQMQHFTQGLRAQTRMFLDASAGGSLKNKDESEARELVESMAQNEYRVQNDRGAKKKSGMLELDTQTALLAQSTSMNTQMAAMLKHFTNSSNSQMQVMAAQDLKCDFCGQGHANGECFPEGSEEAKYLANFKRSNPNHNPYSNTYNPGWRDHPNFGWGGSQNSNQSQQQTPLQNNQQRKPSPMEETLMQFMKITQ</sequence>
<evidence type="ECO:0000313" key="1">
    <source>
        <dbReference type="EMBL" id="CAJ2661759.1"/>
    </source>
</evidence>
<reference evidence="1" key="1">
    <citation type="submission" date="2023-10" db="EMBL/GenBank/DDBJ databases">
        <authorList>
            <person name="Rodriguez Cubillos JULIANA M."/>
            <person name="De Vega J."/>
        </authorList>
    </citation>
    <scope>NUCLEOTIDE SEQUENCE</scope>
</reference>
<accession>A0ACB0KX68</accession>
<proteinExistence type="predicted"/>
<dbReference type="Proteomes" id="UP001177021">
    <property type="component" value="Unassembled WGS sequence"/>
</dbReference>
<gene>
    <name evidence="1" type="ORF">MILVUS5_LOCUS27425</name>
</gene>
<evidence type="ECO:0000313" key="2">
    <source>
        <dbReference type="Proteomes" id="UP001177021"/>
    </source>
</evidence>
<protein>
    <submittedName>
        <fullName evidence="1">Uncharacterized protein</fullName>
    </submittedName>
</protein>
<comment type="caution">
    <text evidence="1">The sequence shown here is derived from an EMBL/GenBank/DDBJ whole genome shotgun (WGS) entry which is preliminary data.</text>
</comment>
<dbReference type="EMBL" id="CASHSV030000409">
    <property type="protein sequence ID" value="CAJ2661759.1"/>
    <property type="molecule type" value="Genomic_DNA"/>
</dbReference>
<organism evidence="1 2">
    <name type="scientific">Trifolium pratense</name>
    <name type="common">Red clover</name>
    <dbReference type="NCBI Taxonomy" id="57577"/>
    <lineage>
        <taxon>Eukaryota</taxon>
        <taxon>Viridiplantae</taxon>
        <taxon>Streptophyta</taxon>
        <taxon>Embryophyta</taxon>
        <taxon>Tracheophyta</taxon>
        <taxon>Spermatophyta</taxon>
        <taxon>Magnoliopsida</taxon>
        <taxon>eudicotyledons</taxon>
        <taxon>Gunneridae</taxon>
        <taxon>Pentapetalae</taxon>
        <taxon>rosids</taxon>
        <taxon>fabids</taxon>
        <taxon>Fabales</taxon>
        <taxon>Fabaceae</taxon>
        <taxon>Papilionoideae</taxon>
        <taxon>50 kb inversion clade</taxon>
        <taxon>NPAAA clade</taxon>
        <taxon>Hologalegina</taxon>
        <taxon>IRL clade</taxon>
        <taxon>Trifolieae</taxon>
        <taxon>Trifolium</taxon>
    </lineage>
</organism>
<keyword evidence="2" id="KW-1185">Reference proteome</keyword>
<name>A0ACB0KX68_TRIPR</name>